<accession>A0AAW2IFJ6</accession>
<dbReference type="PROSITE" id="PS50853">
    <property type="entry name" value="FN3"/>
    <property type="match status" value="1"/>
</dbReference>
<feature type="compositionally biased region" description="Acidic residues" evidence="2">
    <location>
        <begin position="120"/>
        <end position="149"/>
    </location>
</feature>
<dbReference type="PANTHER" id="PTHR46003">
    <property type="entry name" value="HOST CELL FACTOR"/>
    <property type="match status" value="1"/>
</dbReference>
<evidence type="ECO:0000256" key="2">
    <source>
        <dbReference type="SAM" id="MobiDB-lite"/>
    </source>
</evidence>
<evidence type="ECO:0000256" key="1">
    <source>
        <dbReference type="ARBA" id="ARBA00022441"/>
    </source>
</evidence>
<dbReference type="AlphaFoldDB" id="A0AAW2IFJ6"/>
<protein>
    <recommendedName>
        <fullName evidence="3">Fibronectin type-III domain-containing protein</fullName>
    </recommendedName>
</protein>
<gene>
    <name evidence="4" type="ORF">PYX00_001813</name>
</gene>
<dbReference type="EMBL" id="JARGDH010000001">
    <property type="protein sequence ID" value="KAL0280552.1"/>
    <property type="molecule type" value="Genomic_DNA"/>
</dbReference>
<dbReference type="GO" id="GO:0035097">
    <property type="term" value="C:histone methyltransferase complex"/>
    <property type="evidence" value="ECO:0007669"/>
    <property type="project" value="TreeGrafter"/>
</dbReference>
<sequence length="428" mass="46346">MEMPELNEDILEGEANQEGLAQGEDAASLDENALQPEEQMPMDVDGLQKTAEGDEEGKIAVNQDGIGDSFNEGDMKQENDLQENLPQEGVSDNCEDKSFNEEEPEGKRLKLDEEGKMEFVPEDESEANNPEPEPEAEEPQPESQPEEEQQPVQDNQNELQDIKKEDDKDDIKVKAEKTGPDTDMLATLASAALEQDPKDKTVAAPTPARPPSVKVEPEVPKKKLEAWCNVGVFDTNTTIVTDYVATPEPNEEVDLVTATLGGRRIQLEPGTAYKFRVCAVNGCGTGPWSDIAAFKTTLPGYPGAPSAIKISKSPDGAHLTWEPPGGNSGEILEYAVYLAVRSASQGSQPVTTNQAQLAFVRVFCGPTNKCVVGTNSLQAAHIDTTTKPAIIFRIAARNDKGYGPATQVRWLQESQNGTAQGVKRAVKA</sequence>
<dbReference type="GO" id="GO:0003713">
    <property type="term" value="F:transcription coactivator activity"/>
    <property type="evidence" value="ECO:0007669"/>
    <property type="project" value="TreeGrafter"/>
</dbReference>
<dbReference type="InterPro" id="IPR043536">
    <property type="entry name" value="HCF1/2"/>
</dbReference>
<reference evidence="4" key="1">
    <citation type="journal article" date="2024" name="Gigascience">
        <title>Chromosome-level genome of the poultry shaft louse Menopon gallinae provides insight into the host-switching and adaptive evolution of parasitic lice.</title>
        <authorList>
            <person name="Xu Y."/>
            <person name="Ma L."/>
            <person name="Liu S."/>
            <person name="Liang Y."/>
            <person name="Liu Q."/>
            <person name="He Z."/>
            <person name="Tian L."/>
            <person name="Duan Y."/>
            <person name="Cai W."/>
            <person name="Li H."/>
            <person name="Song F."/>
        </authorList>
    </citation>
    <scope>NUCLEOTIDE SEQUENCE</scope>
    <source>
        <strain evidence="4">Cailab_2023a</strain>
    </source>
</reference>
<dbReference type="PANTHER" id="PTHR46003:SF1">
    <property type="entry name" value="HOST CELL FACTOR"/>
    <property type="match status" value="1"/>
</dbReference>
<dbReference type="SMART" id="SM00060">
    <property type="entry name" value="FN3"/>
    <property type="match status" value="2"/>
</dbReference>
<dbReference type="SUPFAM" id="SSF49265">
    <property type="entry name" value="Fibronectin type III"/>
    <property type="match status" value="1"/>
</dbReference>
<feature type="region of interest" description="Disordered" evidence="2">
    <location>
        <begin position="1"/>
        <end position="217"/>
    </location>
</feature>
<evidence type="ECO:0000313" key="4">
    <source>
        <dbReference type="EMBL" id="KAL0280552.1"/>
    </source>
</evidence>
<dbReference type="InterPro" id="IPR036116">
    <property type="entry name" value="FN3_sf"/>
</dbReference>
<organism evidence="4">
    <name type="scientific">Menopon gallinae</name>
    <name type="common">poultry shaft louse</name>
    <dbReference type="NCBI Taxonomy" id="328185"/>
    <lineage>
        <taxon>Eukaryota</taxon>
        <taxon>Metazoa</taxon>
        <taxon>Ecdysozoa</taxon>
        <taxon>Arthropoda</taxon>
        <taxon>Hexapoda</taxon>
        <taxon>Insecta</taxon>
        <taxon>Pterygota</taxon>
        <taxon>Neoptera</taxon>
        <taxon>Paraneoptera</taxon>
        <taxon>Psocodea</taxon>
        <taxon>Troctomorpha</taxon>
        <taxon>Phthiraptera</taxon>
        <taxon>Amblycera</taxon>
        <taxon>Menoponidae</taxon>
        <taxon>Menopon</taxon>
    </lineage>
</organism>
<evidence type="ECO:0000259" key="3">
    <source>
        <dbReference type="PROSITE" id="PS50853"/>
    </source>
</evidence>
<dbReference type="EMBL" id="JARGDH010000001">
    <property type="protein sequence ID" value="KAL0280553.1"/>
    <property type="molecule type" value="Genomic_DNA"/>
</dbReference>
<feature type="compositionally biased region" description="Basic and acidic residues" evidence="2">
    <location>
        <begin position="160"/>
        <end position="180"/>
    </location>
</feature>
<dbReference type="InterPro" id="IPR003961">
    <property type="entry name" value="FN3_dom"/>
</dbReference>
<dbReference type="GO" id="GO:0006338">
    <property type="term" value="P:chromatin remodeling"/>
    <property type="evidence" value="ECO:0007669"/>
    <property type="project" value="TreeGrafter"/>
</dbReference>
<comment type="caution">
    <text evidence="4">The sequence shown here is derived from an EMBL/GenBank/DDBJ whole genome shotgun (WGS) entry which is preliminary data.</text>
</comment>
<name>A0AAW2IFJ6_9NEOP</name>
<feature type="domain" description="Fibronectin type-III" evidence="3">
    <location>
        <begin position="196"/>
        <end position="300"/>
    </location>
</feature>
<dbReference type="CDD" id="cd00063">
    <property type="entry name" value="FN3"/>
    <property type="match status" value="2"/>
</dbReference>
<dbReference type="InterPro" id="IPR013783">
    <property type="entry name" value="Ig-like_fold"/>
</dbReference>
<feature type="compositionally biased region" description="Basic and acidic residues" evidence="2">
    <location>
        <begin position="94"/>
        <end position="119"/>
    </location>
</feature>
<dbReference type="Gene3D" id="2.60.40.10">
    <property type="entry name" value="Immunoglobulins"/>
    <property type="match status" value="2"/>
</dbReference>
<feature type="compositionally biased region" description="Acidic residues" evidence="2">
    <location>
        <begin position="1"/>
        <end position="12"/>
    </location>
</feature>
<keyword evidence="1" id="KW-0880">Kelch repeat</keyword>
<proteinExistence type="predicted"/>